<dbReference type="EMBL" id="VRTY01000095">
    <property type="protein sequence ID" value="TXK33241.1"/>
    <property type="molecule type" value="Genomic_DNA"/>
</dbReference>
<dbReference type="Gene3D" id="3.40.50.10600">
    <property type="entry name" value="SpoIIaa-like domains"/>
    <property type="match status" value="1"/>
</dbReference>
<reference evidence="1 2" key="1">
    <citation type="submission" date="2019-08" db="EMBL/GenBank/DDBJ databases">
        <authorList>
            <person name="Shi S."/>
        </authorList>
    </citation>
    <scope>NUCLEOTIDE SEQUENCE [LARGE SCALE GENOMIC DNA]</scope>
    <source>
        <strain evidence="1 2">GY10130</strain>
    </source>
</reference>
<dbReference type="InterPro" id="IPR021866">
    <property type="entry name" value="SpoIIAA-like"/>
</dbReference>
<keyword evidence="2" id="KW-1185">Reference proteome</keyword>
<dbReference type="InterPro" id="IPR038396">
    <property type="entry name" value="SpoIIAA-like_sf"/>
</dbReference>
<dbReference type="Pfam" id="PF11964">
    <property type="entry name" value="SpoIIAA-like"/>
    <property type="match status" value="1"/>
</dbReference>
<gene>
    <name evidence="1" type="ORF">FVR03_19330</name>
</gene>
<dbReference type="Proteomes" id="UP000321926">
    <property type="component" value="Unassembled WGS sequence"/>
</dbReference>
<evidence type="ECO:0000313" key="1">
    <source>
        <dbReference type="EMBL" id="TXK33241.1"/>
    </source>
</evidence>
<comment type="caution">
    <text evidence="1">The sequence shown here is derived from an EMBL/GenBank/DDBJ whole genome shotgun (WGS) entry which is preliminary data.</text>
</comment>
<sequence length="121" mass="14011">MLQVLEESRGDLFAVQLSGHIDKQDYNIMLPMLEEKIKQHGKIDVLAEVADLKDVSLEALWEEIKFDFRHAADFRKVAVVGEPKWLDWLTLAASPFTTAKIKHFPPQQRLDALNWIKEQEV</sequence>
<name>A0A5C8J736_9BACT</name>
<protein>
    <submittedName>
        <fullName evidence="1">STAS/SEC14 domain-containing protein</fullName>
    </submittedName>
</protein>
<dbReference type="SUPFAM" id="SSF52091">
    <property type="entry name" value="SpoIIaa-like"/>
    <property type="match status" value="1"/>
</dbReference>
<proteinExistence type="predicted"/>
<dbReference type="OrthoDB" id="9811577at2"/>
<accession>A0A5C8J736</accession>
<organism evidence="1 2">
    <name type="scientific">Pontibacter qinzhouensis</name>
    <dbReference type="NCBI Taxonomy" id="2603253"/>
    <lineage>
        <taxon>Bacteria</taxon>
        <taxon>Pseudomonadati</taxon>
        <taxon>Bacteroidota</taxon>
        <taxon>Cytophagia</taxon>
        <taxon>Cytophagales</taxon>
        <taxon>Hymenobacteraceae</taxon>
        <taxon>Pontibacter</taxon>
    </lineage>
</organism>
<dbReference type="InterPro" id="IPR036513">
    <property type="entry name" value="STAS_dom_sf"/>
</dbReference>
<evidence type="ECO:0000313" key="2">
    <source>
        <dbReference type="Proteomes" id="UP000321926"/>
    </source>
</evidence>
<dbReference type="AlphaFoldDB" id="A0A5C8J736"/>
<dbReference type="RefSeq" id="WP_147923417.1">
    <property type="nucleotide sequence ID" value="NZ_VRTY01000095.1"/>
</dbReference>